<keyword evidence="3" id="KW-1185">Reference proteome</keyword>
<accession>A0ABN8B4H7</accession>
<gene>
    <name evidence="2" type="ORF">CHILSU_LOCUS4934</name>
</gene>
<proteinExistence type="predicted"/>
<protein>
    <submittedName>
        <fullName evidence="2">Uncharacterized protein</fullName>
    </submittedName>
</protein>
<dbReference type="EMBL" id="OU963895">
    <property type="protein sequence ID" value="CAH0401701.1"/>
    <property type="molecule type" value="Genomic_DNA"/>
</dbReference>
<reference evidence="2" key="1">
    <citation type="submission" date="2021-12" db="EMBL/GenBank/DDBJ databases">
        <authorList>
            <person name="King R."/>
        </authorList>
    </citation>
    <scope>NUCLEOTIDE SEQUENCE</scope>
</reference>
<name>A0ABN8B4H7_CHISP</name>
<organism evidence="2 3">
    <name type="scientific">Chilo suppressalis</name>
    <name type="common">Asiatic rice borer moth</name>
    <dbReference type="NCBI Taxonomy" id="168631"/>
    <lineage>
        <taxon>Eukaryota</taxon>
        <taxon>Metazoa</taxon>
        <taxon>Ecdysozoa</taxon>
        <taxon>Arthropoda</taxon>
        <taxon>Hexapoda</taxon>
        <taxon>Insecta</taxon>
        <taxon>Pterygota</taxon>
        <taxon>Neoptera</taxon>
        <taxon>Endopterygota</taxon>
        <taxon>Lepidoptera</taxon>
        <taxon>Glossata</taxon>
        <taxon>Ditrysia</taxon>
        <taxon>Pyraloidea</taxon>
        <taxon>Crambidae</taxon>
        <taxon>Crambinae</taxon>
        <taxon>Chilo</taxon>
    </lineage>
</organism>
<evidence type="ECO:0000313" key="3">
    <source>
        <dbReference type="Proteomes" id="UP001153292"/>
    </source>
</evidence>
<sequence length="697" mass="80342">MSRHLIGDQIITATDNELLEVITEERCSPAVLSVEMEATTNTESKESKRPKQHQSSCHCNKETEHLKERVDPEQIKTILMEKEAAIRKEFELKLALEISQLKDKFDYILQNEEVRAAHMLQEAYRERQEKITALQAQLECKNLAGLMFVMCAERRKSKLEKMRLIEEYSGYISALQNILSEGQQLILHLSRGYKTAARVDHEWRGKMKKIISEFQAYVQHFSGCPPEMNQYLFDLPALLTIKTSVHDNPKEDPIEQVEEETATYEEDHENNNGWFDLLDAECRPFVMFGDMAEFEPQQRRHVLSEVKAAKTAPKQWKEYVFNEMFVKADCSNAAYIKDEYPRRLPPHIERWECIGVQTDSPPSKVSLDHHRRVTVNNSIRGDMGSILRLITSSVPPSATRATLLAARDSIEIASATKVREKHKQSSGKVVLNIGKHKDSLLNQLEQLNDEEIYGETLLDEEPASSQQQTKVRDEEEDVPISLTGSIHDSLEIINRGADKDSKINYEKVCPMDKCRRMRVDSFMRSLPPYMRASPFIHFEQTYDDYETCTPEQLEILMQRVDEKKKKQKAQSTFSVMEMDPLREWCGESDAVAVQTSRESLPACTCAAPSPTPADSMQRIYDLADLIPVKQTLDEIRKDCFYDRDIEFDRFKVIGEKSSENLKEDSKENFAKRRLSGIKRILKKHPSLCELFQANTQC</sequence>
<evidence type="ECO:0000256" key="1">
    <source>
        <dbReference type="SAM" id="MobiDB-lite"/>
    </source>
</evidence>
<feature type="region of interest" description="Disordered" evidence="1">
    <location>
        <begin position="37"/>
        <end position="65"/>
    </location>
</feature>
<evidence type="ECO:0000313" key="2">
    <source>
        <dbReference type="EMBL" id="CAH0401701.1"/>
    </source>
</evidence>
<dbReference type="Proteomes" id="UP001153292">
    <property type="component" value="Chromosome 2"/>
</dbReference>